<name>A0AA48I2M9_9TREE</name>
<evidence type="ECO:0000256" key="3">
    <source>
        <dbReference type="ARBA" id="ARBA00022448"/>
    </source>
</evidence>
<evidence type="ECO:0000313" key="13">
    <source>
        <dbReference type="Proteomes" id="UP001233271"/>
    </source>
</evidence>
<keyword evidence="8 11" id="KW-0496">Mitochondrion</keyword>
<dbReference type="AlphaFoldDB" id="A0AA48I2M9"/>
<keyword evidence="9" id="KW-0472">Membrane</keyword>
<evidence type="ECO:0000313" key="12">
    <source>
        <dbReference type="EMBL" id="BEI88454.1"/>
    </source>
</evidence>
<dbReference type="GO" id="GO:0015078">
    <property type="term" value="F:proton transmembrane transporter activity"/>
    <property type="evidence" value="ECO:0007669"/>
    <property type="project" value="InterPro"/>
</dbReference>
<gene>
    <name evidence="12" type="primary">TIM11</name>
    <name evidence="12" type="ORF">CcaverHIS019_0111720</name>
</gene>
<evidence type="ECO:0000256" key="7">
    <source>
        <dbReference type="ARBA" id="ARBA00023065"/>
    </source>
</evidence>
<accession>A0AA48I2M9</accession>
<comment type="subcellular location">
    <subcellularLocation>
        <location evidence="1 11">Mitochondrion inner membrane</location>
    </subcellularLocation>
</comment>
<evidence type="ECO:0000256" key="4">
    <source>
        <dbReference type="ARBA" id="ARBA00022547"/>
    </source>
</evidence>
<evidence type="ECO:0000256" key="9">
    <source>
        <dbReference type="ARBA" id="ARBA00023136"/>
    </source>
</evidence>
<evidence type="ECO:0000256" key="1">
    <source>
        <dbReference type="ARBA" id="ARBA00004273"/>
    </source>
</evidence>
<dbReference type="KEGG" id="ccac:CcaHIS019_0111720"/>
<keyword evidence="6 11" id="KW-0999">Mitochondrion inner membrane</keyword>
<evidence type="ECO:0000256" key="5">
    <source>
        <dbReference type="ARBA" id="ARBA00022781"/>
    </source>
</evidence>
<comment type="subunit">
    <text evidence="11">F-type ATPases have 2 components, CF(1) - the catalytic core - and CF(0) - the membrane proton channel. CF(1) and CF(0) have multiple subunits.</text>
</comment>
<evidence type="ECO:0000256" key="10">
    <source>
        <dbReference type="ARBA" id="ARBA00023310"/>
    </source>
</evidence>
<comment type="similarity">
    <text evidence="2 11">Belongs to the ATPase e subunit family.</text>
</comment>
<evidence type="ECO:0000256" key="8">
    <source>
        <dbReference type="ARBA" id="ARBA00023128"/>
    </source>
</evidence>
<dbReference type="GO" id="GO:0005743">
    <property type="term" value="C:mitochondrial inner membrane"/>
    <property type="evidence" value="ECO:0007669"/>
    <property type="project" value="UniProtKB-SubCell"/>
</dbReference>
<sequence>MASNTQNVVRYSALLAGLAYGFFHNRTVQKEGAEAAVAHAQARREQLIADAKKAWIAKKNTPKSDLITDPEDPKFDLEKVMMSWDKSA</sequence>
<evidence type="ECO:0000256" key="2">
    <source>
        <dbReference type="ARBA" id="ARBA00007333"/>
    </source>
</evidence>
<keyword evidence="13" id="KW-1185">Reference proteome</keyword>
<dbReference type="InterPro" id="IPR008386">
    <property type="entry name" value="ATP_synth_F0_esu_mt"/>
</dbReference>
<keyword evidence="10 11" id="KW-0066">ATP synthesis</keyword>
<proteinExistence type="inferred from homology"/>
<comment type="function">
    <text evidence="11">Subunit e, of the mitochondrial membrane ATP synthase complex (F(1)F(0) ATP synthase or Complex V) that produces ATP from ADP in the presence of a proton gradient across the membrane which is generated by electron transport complexes of the respiratory chain. ATP synthase complex consist of a soluble F(1) head domain - the catalytic core - and a membrane F(1) domain - the membrane proton channel. These two domains are linked by a central stalk rotating inside the F(1) region and a stationary peripheral stalk. During catalysis, ATP synthesis in the catalytic domain of F(1) is coupled via a rotary mechanism of the central stalk subunits to proton translocation. In vivo, can only synthesize ATP although its ATP hydrolase activity can be activated artificially in vitro. Part of the complex F(0) domain.</text>
</comment>
<dbReference type="GO" id="GO:0045259">
    <property type="term" value="C:proton-transporting ATP synthase complex"/>
    <property type="evidence" value="ECO:0007669"/>
    <property type="project" value="UniProtKB-UniRule"/>
</dbReference>
<dbReference type="Proteomes" id="UP001233271">
    <property type="component" value="Chromosome 1"/>
</dbReference>
<evidence type="ECO:0000256" key="11">
    <source>
        <dbReference type="RuleBase" id="RU367005"/>
    </source>
</evidence>
<dbReference type="EMBL" id="AP028212">
    <property type="protein sequence ID" value="BEI88454.1"/>
    <property type="molecule type" value="Genomic_DNA"/>
</dbReference>
<keyword evidence="5 11" id="KW-0375">Hydrogen ion transport</keyword>
<keyword evidence="7 11" id="KW-0406">Ion transport</keyword>
<evidence type="ECO:0000256" key="6">
    <source>
        <dbReference type="ARBA" id="ARBA00022792"/>
    </source>
</evidence>
<keyword evidence="3 11" id="KW-0813">Transport</keyword>
<dbReference type="Pfam" id="PF05680">
    <property type="entry name" value="ATP-synt_E"/>
    <property type="match status" value="1"/>
</dbReference>
<keyword evidence="4 11" id="KW-0138">CF(0)</keyword>
<protein>
    <recommendedName>
        <fullName evidence="11">ATP synthase F(0) complex subunit e, mitochondrial</fullName>
    </recommendedName>
</protein>
<dbReference type="GeneID" id="85492325"/>
<dbReference type="GO" id="GO:0015986">
    <property type="term" value="P:proton motive force-driven ATP synthesis"/>
    <property type="evidence" value="ECO:0007669"/>
    <property type="project" value="InterPro"/>
</dbReference>
<dbReference type="RefSeq" id="XP_060453720.1">
    <property type="nucleotide sequence ID" value="XM_060596759.1"/>
</dbReference>
<organism evidence="12 13">
    <name type="scientific">Cutaneotrichosporon cavernicola</name>
    <dbReference type="NCBI Taxonomy" id="279322"/>
    <lineage>
        <taxon>Eukaryota</taxon>
        <taxon>Fungi</taxon>
        <taxon>Dikarya</taxon>
        <taxon>Basidiomycota</taxon>
        <taxon>Agaricomycotina</taxon>
        <taxon>Tremellomycetes</taxon>
        <taxon>Trichosporonales</taxon>
        <taxon>Trichosporonaceae</taxon>
        <taxon>Cutaneotrichosporon</taxon>
    </lineage>
</organism>
<reference evidence="12" key="1">
    <citation type="journal article" date="2023" name="BMC Genomics">
        <title>Chromosome-level genome assemblies of Cutaneotrichosporon spp. (Trichosporonales, Basidiomycota) reveal imbalanced evolution between nucleotide sequences and chromosome synteny.</title>
        <authorList>
            <person name="Kobayashi Y."/>
            <person name="Kayamori A."/>
            <person name="Aoki K."/>
            <person name="Shiwa Y."/>
            <person name="Matsutani M."/>
            <person name="Fujita N."/>
            <person name="Sugita T."/>
            <person name="Iwasaki W."/>
            <person name="Tanaka N."/>
            <person name="Takashima M."/>
        </authorList>
    </citation>
    <scope>NUCLEOTIDE SEQUENCE</scope>
    <source>
        <strain evidence="12">HIS019</strain>
    </source>
</reference>